<dbReference type="AlphaFoldDB" id="A0A1Y2LVM0"/>
<sequence length="578" mass="64657">MDFSTFVNPADLTFDASTQQPFAAVNSTKFEAFDFSAPAEEELVHKHKDSAVDLTKLHQFQQEPDYPSTRAKRVKIEPTTFDAFLDNYSSESNTPSPAADFDFVYSTANSPGEFVREESRTSSPEVSNDMSAYTPATGSSAYGYQSPEAICIPQQDDNLTLKVSMDRTKTRAETQTKVTMVLDGLSESYEWARFARQTISKPKQLATGDEIRENYKKGAAVSIDFTLVCAVAVEEQKDLELALARARGEGSFPTRTPRVEVSEMEKDDPAHPQNGGAVIICNGCQERERKRFGRKKKRNEEEEEEWSTYDDKRIIIVNEKEFKRLADADAADSKWGAGAKKVEFSMRIACYCRHQESKTPVGYRVIFTIRGTNGELLTQTLSEILQVTDDHKNKETTQAELLSPTLSLPSSMPPQSQQQFQQYPMYSQYPMNTQFNFTAPASAPYGYNHPPTVFGMESQPPTPMYSRPPSPGIHSQPTTPTMKAFNFGNYPPFSHAVAPQQLTQNLNRVVNPQQTLQTLRHPVTAQQSHALPSYTVAPQQSSQSMSFGISSQQPPQLNTQFSPQEASAGFYEFGNWQA</sequence>
<dbReference type="Pfam" id="PF25603">
    <property type="entry name" value="SPT23_MGA2_DBD"/>
    <property type="match status" value="1"/>
</dbReference>
<dbReference type="InParanoid" id="A0A1Y2LVM0"/>
<feature type="compositionally biased region" description="Low complexity" evidence="1">
    <location>
        <begin position="539"/>
        <end position="553"/>
    </location>
</feature>
<evidence type="ECO:0000259" key="2">
    <source>
        <dbReference type="Pfam" id="PF25603"/>
    </source>
</evidence>
<keyword evidence="4" id="KW-1185">Reference proteome</keyword>
<accession>A0A1Y2LVM0</accession>
<reference evidence="3 4" key="1">
    <citation type="journal article" date="2017" name="Genome Announc.">
        <title>Genome sequence of the saprophytic ascomycete Epicoccum nigrum ICMP 19927 strain isolated from New Zealand.</title>
        <authorList>
            <person name="Fokin M."/>
            <person name="Fleetwood D."/>
            <person name="Weir B.S."/>
            <person name="Villas-Boas S.G."/>
        </authorList>
    </citation>
    <scope>NUCLEOTIDE SEQUENCE [LARGE SCALE GENOMIC DNA]</scope>
    <source>
        <strain evidence="3 4">ICMP 19927</strain>
    </source>
</reference>
<protein>
    <recommendedName>
        <fullName evidence="2">SPT23/MGA2-like DNA-binding domain-containing protein</fullName>
    </recommendedName>
</protein>
<dbReference type="Proteomes" id="UP000193240">
    <property type="component" value="Unassembled WGS sequence"/>
</dbReference>
<name>A0A1Y2LVM0_EPING</name>
<dbReference type="InterPro" id="IPR057962">
    <property type="entry name" value="SPT23_MGA2_DBD"/>
</dbReference>
<gene>
    <name evidence="3" type="ORF">B5807_06553</name>
</gene>
<evidence type="ECO:0000313" key="4">
    <source>
        <dbReference type="Proteomes" id="UP000193240"/>
    </source>
</evidence>
<feature type="domain" description="SPT23/MGA2-like DNA-binding" evidence="2">
    <location>
        <begin position="276"/>
        <end position="392"/>
    </location>
</feature>
<dbReference type="EMBL" id="KZ107847">
    <property type="protein sequence ID" value="OSS47860.1"/>
    <property type="molecule type" value="Genomic_DNA"/>
</dbReference>
<proteinExistence type="predicted"/>
<organism evidence="3 4">
    <name type="scientific">Epicoccum nigrum</name>
    <name type="common">Soil fungus</name>
    <name type="synonym">Epicoccum purpurascens</name>
    <dbReference type="NCBI Taxonomy" id="105696"/>
    <lineage>
        <taxon>Eukaryota</taxon>
        <taxon>Fungi</taxon>
        <taxon>Dikarya</taxon>
        <taxon>Ascomycota</taxon>
        <taxon>Pezizomycotina</taxon>
        <taxon>Dothideomycetes</taxon>
        <taxon>Pleosporomycetidae</taxon>
        <taxon>Pleosporales</taxon>
        <taxon>Pleosporineae</taxon>
        <taxon>Didymellaceae</taxon>
        <taxon>Epicoccum</taxon>
    </lineage>
</organism>
<evidence type="ECO:0000256" key="1">
    <source>
        <dbReference type="SAM" id="MobiDB-lite"/>
    </source>
</evidence>
<feature type="region of interest" description="Disordered" evidence="1">
    <location>
        <begin position="535"/>
        <end position="561"/>
    </location>
</feature>
<dbReference type="STRING" id="105696.A0A1Y2LVM0"/>
<evidence type="ECO:0000313" key="3">
    <source>
        <dbReference type="EMBL" id="OSS47860.1"/>
    </source>
</evidence>